<feature type="compositionally biased region" description="Basic and acidic residues" evidence="2">
    <location>
        <begin position="193"/>
        <end position="219"/>
    </location>
</feature>
<accession>A0A1I8GZT1</accession>
<dbReference type="GO" id="GO:0030992">
    <property type="term" value="C:intraciliary transport particle B"/>
    <property type="evidence" value="ECO:0007669"/>
    <property type="project" value="InterPro"/>
</dbReference>
<keyword evidence="3" id="KW-0812">Transmembrane</keyword>
<keyword evidence="3" id="KW-1133">Transmembrane helix</keyword>
<feature type="region of interest" description="Disordered" evidence="2">
    <location>
        <begin position="192"/>
        <end position="219"/>
    </location>
</feature>
<evidence type="ECO:0000256" key="1">
    <source>
        <dbReference type="SAM" id="Coils"/>
    </source>
</evidence>
<feature type="coiled-coil region" evidence="1">
    <location>
        <begin position="416"/>
        <end position="506"/>
    </location>
</feature>
<evidence type="ECO:0000256" key="2">
    <source>
        <dbReference type="SAM" id="MobiDB-lite"/>
    </source>
</evidence>
<evidence type="ECO:0000256" key="3">
    <source>
        <dbReference type="SAM" id="Phobius"/>
    </source>
</evidence>
<feature type="region of interest" description="Disordered" evidence="2">
    <location>
        <begin position="1"/>
        <end position="29"/>
    </location>
</feature>
<reference evidence="5" key="1">
    <citation type="submission" date="2016-11" db="UniProtKB">
        <authorList>
            <consortium name="WormBaseParasite"/>
        </authorList>
    </citation>
    <scope>IDENTIFICATION</scope>
</reference>
<evidence type="ECO:0000313" key="5">
    <source>
        <dbReference type="WBParaSite" id="maker-uti_cns_0003719-snap-gene-0.6-mRNA-1"/>
    </source>
</evidence>
<evidence type="ECO:0000313" key="4">
    <source>
        <dbReference type="Proteomes" id="UP000095280"/>
    </source>
</evidence>
<proteinExistence type="predicted"/>
<dbReference type="Proteomes" id="UP000095280">
    <property type="component" value="Unplaced"/>
</dbReference>
<dbReference type="WBParaSite" id="maker-uti_cns_0003719-snap-gene-0.6-mRNA-1">
    <property type="protein sequence ID" value="maker-uti_cns_0003719-snap-gene-0.6-mRNA-1"/>
    <property type="gene ID" value="maker-uti_cns_0003719-snap-gene-0.6"/>
</dbReference>
<keyword evidence="3" id="KW-0472">Membrane</keyword>
<dbReference type="GO" id="GO:0005929">
    <property type="term" value="C:cilium"/>
    <property type="evidence" value="ECO:0007669"/>
    <property type="project" value="TreeGrafter"/>
</dbReference>
<dbReference type="InterPro" id="IPR029602">
    <property type="entry name" value="IFT74"/>
</dbReference>
<protein>
    <submittedName>
        <fullName evidence="5">Intraflagellar transport protein 74</fullName>
    </submittedName>
</protein>
<feature type="transmembrane region" description="Helical" evidence="3">
    <location>
        <begin position="700"/>
        <end position="719"/>
    </location>
</feature>
<dbReference type="GO" id="GO:0035735">
    <property type="term" value="P:intraciliary transport involved in cilium assembly"/>
    <property type="evidence" value="ECO:0007669"/>
    <property type="project" value="TreeGrafter"/>
</dbReference>
<organism evidence="4 5">
    <name type="scientific">Macrostomum lignano</name>
    <dbReference type="NCBI Taxonomy" id="282301"/>
    <lineage>
        <taxon>Eukaryota</taxon>
        <taxon>Metazoa</taxon>
        <taxon>Spiralia</taxon>
        <taxon>Lophotrochozoa</taxon>
        <taxon>Platyhelminthes</taxon>
        <taxon>Rhabditophora</taxon>
        <taxon>Macrostomorpha</taxon>
        <taxon>Macrostomida</taxon>
        <taxon>Macrostomidae</taxon>
        <taxon>Macrostomum</taxon>
    </lineage>
</organism>
<dbReference type="PANTHER" id="PTHR31432:SF0">
    <property type="entry name" value="INTRAFLAGELLAR TRANSPORT PROTEIN 74 HOMOLOG"/>
    <property type="match status" value="1"/>
</dbReference>
<sequence>MSGRSTALRPGTASRLKAGASRGDGRPSSLTIGAAVQFEDRPITQQGLGGMKVGGRGTKRQVEDKSFYLGLLRTRIAELDTETTKLRASHEELQRDSGSFAQYEAMAESLAKDIQDLQGQLADANTLLDRLNTEQDSAEVQLECDELRDRNEAQEAALEATFEERKRAEADVATAERELDQERRMADSIVARMRPEQQRQHRQLREEAERTSRELEASQRELDNLRRQRARLEDELSGNLIKQEAVRLCEQLRELADRRDALLEDERAAGDPNQERERLLNQVREDNAEIGTMERQSQEAQARLSEVQAEIRATEEEIEATSGQRSQQYRELRKREEQMDSFLGDFERSAAAEKAVLAERERQVVDLLDGLSRSVAMVTTVGAAGLPTEAELKAMREQLSFKAGERDRADATVLALAESHEKLVRDAAKIDQLERKTAEEIETQRAKIDTMRQELEKFENVAKMMEEGEEKREELGRQRHALSSRRDRMKRLIRSLERECDARRRELSDNETHAQLANLERRWQHQEQNNFVIRDFVASKMAESDTSLVSGKALSLAQNLNAPVSLTAVLVAQGFQQSEPFSLKIGGKDFPADFCTNSGKAISLKDLLESRAMTLRVATRLMRFGEDICSLNELLARNSSPPEAIGVFAQSADMREFCRLTKPPGKSHPYHWVQGLPNTGCGKRSPNRGQHLAWEHLKLYRFQSCALLCLMCLCCYVYGRILSLRISPIARLRRLNWTTENFIWAYKNF</sequence>
<keyword evidence="4" id="KW-1185">Reference proteome</keyword>
<name>A0A1I8GZT1_9PLAT</name>
<dbReference type="AlphaFoldDB" id="A0A1I8GZT1"/>
<dbReference type="PANTHER" id="PTHR31432">
    <property type="entry name" value="INTRAFLAGELLAR TRANSPORT PROTEIN 74 HOMOLOG"/>
    <property type="match status" value="1"/>
</dbReference>
<keyword evidence="1" id="KW-0175">Coiled coil</keyword>
<dbReference type="GO" id="GO:0048487">
    <property type="term" value="F:beta-tubulin binding"/>
    <property type="evidence" value="ECO:0007669"/>
    <property type="project" value="InterPro"/>
</dbReference>